<evidence type="ECO:0000313" key="2">
    <source>
        <dbReference type="Proteomes" id="UP000515317"/>
    </source>
</evidence>
<dbReference type="PIRSF" id="PIRSF038971">
    <property type="entry name" value="PhnM"/>
    <property type="match status" value="1"/>
</dbReference>
<keyword evidence="2" id="KW-1185">Reference proteome</keyword>
<organism evidence="1 2">
    <name type="scientific">Terrihabitans soli</name>
    <dbReference type="NCBI Taxonomy" id="708113"/>
    <lineage>
        <taxon>Bacteria</taxon>
        <taxon>Pseudomonadati</taxon>
        <taxon>Pseudomonadota</taxon>
        <taxon>Alphaproteobacteria</taxon>
        <taxon>Hyphomicrobiales</taxon>
        <taxon>Terrihabitans</taxon>
    </lineage>
</organism>
<accession>A0A6S6QKI7</accession>
<dbReference type="InterPro" id="IPR032466">
    <property type="entry name" value="Metal_Hydrolase"/>
</dbReference>
<keyword evidence="1" id="KW-0378">Hydrolase</keyword>
<dbReference type="Gene3D" id="3.20.20.140">
    <property type="entry name" value="Metal-dependent hydrolases"/>
    <property type="match status" value="1"/>
</dbReference>
<protein>
    <submittedName>
        <fullName evidence="1">Amidohydrolase</fullName>
    </submittedName>
</protein>
<reference evidence="1 2" key="1">
    <citation type="submission" date="2020-08" db="EMBL/GenBank/DDBJ databases">
        <title>Genome sequence of Rhizobiales bacterium strain IZ6.</title>
        <authorList>
            <person name="Nakai R."/>
            <person name="Naganuma T."/>
        </authorList>
    </citation>
    <scope>NUCLEOTIDE SEQUENCE [LARGE SCALE GENOMIC DNA]</scope>
    <source>
        <strain evidence="1 2">IZ6</strain>
    </source>
</reference>
<dbReference type="PANTHER" id="PTHR43135">
    <property type="entry name" value="ALPHA-D-RIBOSE 1-METHYLPHOSPHONATE 5-TRIPHOSPHATE DIPHOSPHATASE"/>
    <property type="match status" value="1"/>
</dbReference>
<dbReference type="NCBIfam" id="NF011990">
    <property type="entry name" value="PRK15446.2-6"/>
    <property type="match status" value="1"/>
</dbReference>
<dbReference type="RefSeq" id="WP_222876459.1">
    <property type="nucleotide sequence ID" value="NZ_AP023361.1"/>
</dbReference>
<dbReference type="InterPro" id="IPR012696">
    <property type="entry name" value="PhnM"/>
</dbReference>
<sequence length="378" mass="40806">MTITLTNAQLVTEDGIVSGTLTYDQNGIADVQPGASQVRGAEDAEGDFVVPGLIECHTDNLERHLVPRPGVIWPNSLAGALAHDAQIIASGITTVYDAMCIGGFDDEKDYRPKILGSMLAAVEEGNQHKLFRAEHRVHLRCETTDPKMMSYLERHPGTRSASLASLMDHTPGQRQWRDLNHYRQFIKGEGRTDAEIEEMIAADMERSAPIVADNFLKAVEFCKERGIAIASHDDTTIEHVDDAVKAGCTISEFPTTVEAAEAAHKAGMKTVGGAPNVVRGGSHSGGVSMIELAQAGLLDVLSSDYVPASLLQAANKLGAGIMPLHEAFGLVTWRAADMLGLADRGRLKKGLRADFVRFRISNGTPIVRAVTVRGMRVF</sequence>
<evidence type="ECO:0000313" key="1">
    <source>
        <dbReference type="EMBL" id="BCJ89776.1"/>
    </source>
</evidence>
<dbReference type="SUPFAM" id="SSF51338">
    <property type="entry name" value="Composite domain of metallo-dependent hydrolases"/>
    <property type="match status" value="1"/>
</dbReference>
<dbReference type="Proteomes" id="UP000515317">
    <property type="component" value="Chromosome"/>
</dbReference>
<dbReference type="AlphaFoldDB" id="A0A6S6QKI7"/>
<gene>
    <name evidence="1" type="ORF">IZ6_05110</name>
</gene>
<dbReference type="InterPro" id="IPR051781">
    <property type="entry name" value="Metallo-dep_Hydrolase"/>
</dbReference>
<dbReference type="PANTHER" id="PTHR43135:SF3">
    <property type="entry name" value="ALPHA-D-RIBOSE 1-METHYLPHOSPHONATE 5-TRIPHOSPHATE DIPHOSPHATASE"/>
    <property type="match status" value="1"/>
</dbReference>
<name>A0A6S6QKI7_9HYPH</name>
<dbReference type="SUPFAM" id="SSF51556">
    <property type="entry name" value="Metallo-dependent hydrolases"/>
    <property type="match status" value="1"/>
</dbReference>
<dbReference type="GO" id="GO:0019700">
    <property type="term" value="P:organic phosphonate catabolic process"/>
    <property type="evidence" value="ECO:0007669"/>
    <property type="project" value="InterPro"/>
</dbReference>
<dbReference type="InterPro" id="IPR011059">
    <property type="entry name" value="Metal-dep_hydrolase_composite"/>
</dbReference>
<dbReference type="EMBL" id="AP023361">
    <property type="protein sequence ID" value="BCJ89776.1"/>
    <property type="molecule type" value="Genomic_DNA"/>
</dbReference>
<proteinExistence type="predicted"/>
<dbReference type="KEGG" id="tso:IZ6_05110"/>
<dbReference type="NCBIfam" id="NF011984">
    <property type="entry name" value="PRK15446.1-5"/>
    <property type="match status" value="1"/>
</dbReference>
<dbReference type="GO" id="GO:0016810">
    <property type="term" value="F:hydrolase activity, acting on carbon-nitrogen (but not peptide) bonds"/>
    <property type="evidence" value="ECO:0007669"/>
    <property type="project" value="InterPro"/>
</dbReference>
<dbReference type="NCBIfam" id="TIGR02318">
    <property type="entry name" value="phosphono_phnM"/>
    <property type="match status" value="1"/>
</dbReference>
<dbReference type="Gene3D" id="2.30.40.10">
    <property type="entry name" value="Urease, subunit C, domain 1"/>
    <property type="match status" value="1"/>
</dbReference>